<reference evidence="1 2" key="1">
    <citation type="journal article" date="2019" name="Commun. Biol.">
        <title>The bagworm genome reveals a unique fibroin gene that provides high tensile strength.</title>
        <authorList>
            <person name="Kono N."/>
            <person name="Nakamura H."/>
            <person name="Ohtoshi R."/>
            <person name="Tomita M."/>
            <person name="Numata K."/>
            <person name="Arakawa K."/>
        </authorList>
    </citation>
    <scope>NUCLEOTIDE SEQUENCE [LARGE SCALE GENOMIC DNA]</scope>
</reference>
<comment type="caution">
    <text evidence="1">The sequence shown here is derived from an EMBL/GenBank/DDBJ whole genome shotgun (WGS) entry which is preliminary data.</text>
</comment>
<accession>A0A4C1WZ72</accession>
<dbReference type="Proteomes" id="UP000299102">
    <property type="component" value="Unassembled WGS sequence"/>
</dbReference>
<sequence length="83" mass="9095">MLFEFYLRTVHAKKVTTTIEICMGVGGSFVENASVEPDGTGFDARIEQRIFNTSIAFAIATQRSRRTSANMSNAVMPTTMSSP</sequence>
<evidence type="ECO:0000313" key="2">
    <source>
        <dbReference type="Proteomes" id="UP000299102"/>
    </source>
</evidence>
<dbReference type="EMBL" id="BGZK01000666">
    <property type="protein sequence ID" value="GBP55355.1"/>
    <property type="molecule type" value="Genomic_DNA"/>
</dbReference>
<name>A0A4C1WZ72_EUMVA</name>
<dbReference type="AlphaFoldDB" id="A0A4C1WZ72"/>
<proteinExistence type="predicted"/>
<organism evidence="1 2">
    <name type="scientific">Eumeta variegata</name>
    <name type="common">Bagworm moth</name>
    <name type="synonym">Eumeta japonica</name>
    <dbReference type="NCBI Taxonomy" id="151549"/>
    <lineage>
        <taxon>Eukaryota</taxon>
        <taxon>Metazoa</taxon>
        <taxon>Ecdysozoa</taxon>
        <taxon>Arthropoda</taxon>
        <taxon>Hexapoda</taxon>
        <taxon>Insecta</taxon>
        <taxon>Pterygota</taxon>
        <taxon>Neoptera</taxon>
        <taxon>Endopterygota</taxon>
        <taxon>Lepidoptera</taxon>
        <taxon>Glossata</taxon>
        <taxon>Ditrysia</taxon>
        <taxon>Tineoidea</taxon>
        <taxon>Psychidae</taxon>
        <taxon>Oiketicinae</taxon>
        <taxon>Eumeta</taxon>
    </lineage>
</organism>
<keyword evidence="2" id="KW-1185">Reference proteome</keyword>
<evidence type="ECO:0000313" key="1">
    <source>
        <dbReference type="EMBL" id="GBP55355.1"/>
    </source>
</evidence>
<protein>
    <submittedName>
        <fullName evidence="1">Uncharacterized protein</fullName>
    </submittedName>
</protein>
<gene>
    <name evidence="1" type="ORF">EVAR_31875_1</name>
</gene>